<proteinExistence type="predicted"/>
<dbReference type="PROSITE" id="PS50949">
    <property type="entry name" value="HTH_GNTR"/>
    <property type="match status" value="1"/>
</dbReference>
<organism evidence="5 6">
    <name type="scientific">Williamsia phyllosphaerae</name>
    <dbReference type="NCBI Taxonomy" id="885042"/>
    <lineage>
        <taxon>Bacteria</taxon>
        <taxon>Bacillati</taxon>
        <taxon>Actinomycetota</taxon>
        <taxon>Actinomycetes</taxon>
        <taxon>Mycobacteriales</taxon>
        <taxon>Nocardiaceae</taxon>
        <taxon>Williamsia</taxon>
    </lineage>
</organism>
<dbReference type="RefSeq" id="WP_229704957.1">
    <property type="nucleotide sequence ID" value="NZ_BMCS01000001.1"/>
</dbReference>
<evidence type="ECO:0000256" key="2">
    <source>
        <dbReference type="ARBA" id="ARBA00023125"/>
    </source>
</evidence>
<dbReference type="InterPro" id="IPR036388">
    <property type="entry name" value="WH-like_DNA-bd_sf"/>
</dbReference>
<evidence type="ECO:0000313" key="6">
    <source>
        <dbReference type="Proteomes" id="UP000632454"/>
    </source>
</evidence>
<keyword evidence="3" id="KW-0804">Transcription</keyword>
<keyword evidence="1" id="KW-0805">Transcription regulation</keyword>
<dbReference type="PRINTS" id="PR00035">
    <property type="entry name" value="HTHGNTR"/>
</dbReference>
<dbReference type="InterPro" id="IPR008920">
    <property type="entry name" value="TF_FadR/GntR_C"/>
</dbReference>
<dbReference type="Gene3D" id="1.10.10.10">
    <property type="entry name" value="Winged helix-like DNA-binding domain superfamily/Winged helix DNA-binding domain"/>
    <property type="match status" value="1"/>
</dbReference>
<sequence>MDQHTIGEDESPGDVIARVIRDDILAGRLAAGERLVEEAIAKQFGVSRVPVREALGQLEGEGFVTIVRYRGATVSTTLRKDNRELLEVRRGLEVLAAQLAAQNRGGAAAAELADVARATSDPVDDRSIGHSFHDLVAVAAGNDQLRELLTTVSRRVAWGLGDDPTASQQDHAVLAAAILRGASVQAGFLMEEHLRRDEHTEDTVDT</sequence>
<evidence type="ECO:0000313" key="5">
    <source>
        <dbReference type="EMBL" id="GGF20476.1"/>
    </source>
</evidence>
<evidence type="ECO:0000256" key="3">
    <source>
        <dbReference type="ARBA" id="ARBA00023163"/>
    </source>
</evidence>
<dbReference type="InterPro" id="IPR011711">
    <property type="entry name" value="GntR_C"/>
</dbReference>
<dbReference type="SMART" id="SM00345">
    <property type="entry name" value="HTH_GNTR"/>
    <property type="match status" value="1"/>
</dbReference>
<dbReference type="Pfam" id="PF00392">
    <property type="entry name" value="GntR"/>
    <property type="match status" value="1"/>
</dbReference>
<name>A0ABQ1UKR3_9NOCA</name>
<dbReference type="InterPro" id="IPR036390">
    <property type="entry name" value="WH_DNA-bd_sf"/>
</dbReference>
<dbReference type="PANTHER" id="PTHR43537:SF24">
    <property type="entry name" value="GLUCONATE OPERON TRANSCRIPTIONAL REPRESSOR"/>
    <property type="match status" value="1"/>
</dbReference>
<comment type="caution">
    <text evidence="5">The sequence shown here is derived from an EMBL/GenBank/DDBJ whole genome shotgun (WGS) entry which is preliminary data.</text>
</comment>
<dbReference type="Pfam" id="PF07729">
    <property type="entry name" value="FCD"/>
    <property type="match status" value="1"/>
</dbReference>
<protein>
    <submittedName>
        <fullName evidence="5">Transcriptional regulator</fullName>
    </submittedName>
</protein>
<dbReference type="SUPFAM" id="SSF46785">
    <property type="entry name" value="Winged helix' DNA-binding domain"/>
    <property type="match status" value="1"/>
</dbReference>
<dbReference type="CDD" id="cd07377">
    <property type="entry name" value="WHTH_GntR"/>
    <property type="match status" value="1"/>
</dbReference>
<feature type="domain" description="HTH gntR-type" evidence="4">
    <location>
        <begin position="10"/>
        <end position="77"/>
    </location>
</feature>
<gene>
    <name evidence="5" type="ORF">GCM10007298_15550</name>
</gene>
<dbReference type="Proteomes" id="UP000632454">
    <property type="component" value="Unassembled WGS sequence"/>
</dbReference>
<accession>A0ABQ1UKR3</accession>
<dbReference type="PANTHER" id="PTHR43537">
    <property type="entry name" value="TRANSCRIPTIONAL REGULATOR, GNTR FAMILY"/>
    <property type="match status" value="1"/>
</dbReference>
<evidence type="ECO:0000259" key="4">
    <source>
        <dbReference type="PROSITE" id="PS50949"/>
    </source>
</evidence>
<dbReference type="EMBL" id="BMCS01000001">
    <property type="protein sequence ID" value="GGF20476.1"/>
    <property type="molecule type" value="Genomic_DNA"/>
</dbReference>
<dbReference type="InterPro" id="IPR000524">
    <property type="entry name" value="Tscrpt_reg_HTH_GntR"/>
</dbReference>
<evidence type="ECO:0000256" key="1">
    <source>
        <dbReference type="ARBA" id="ARBA00023015"/>
    </source>
</evidence>
<keyword evidence="6" id="KW-1185">Reference proteome</keyword>
<keyword evidence="2" id="KW-0238">DNA-binding</keyword>
<reference evidence="6" key="1">
    <citation type="journal article" date="2019" name="Int. J. Syst. Evol. Microbiol.">
        <title>The Global Catalogue of Microorganisms (GCM) 10K type strain sequencing project: providing services to taxonomists for standard genome sequencing and annotation.</title>
        <authorList>
            <consortium name="The Broad Institute Genomics Platform"/>
            <consortium name="The Broad Institute Genome Sequencing Center for Infectious Disease"/>
            <person name="Wu L."/>
            <person name="Ma J."/>
        </authorList>
    </citation>
    <scope>NUCLEOTIDE SEQUENCE [LARGE SCALE GENOMIC DNA]</scope>
    <source>
        <strain evidence="6">CCM 7855</strain>
    </source>
</reference>
<dbReference type="Gene3D" id="1.20.120.530">
    <property type="entry name" value="GntR ligand-binding domain-like"/>
    <property type="match status" value="1"/>
</dbReference>
<dbReference type="SUPFAM" id="SSF48008">
    <property type="entry name" value="GntR ligand-binding domain-like"/>
    <property type="match status" value="1"/>
</dbReference>
<dbReference type="SMART" id="SM00895">
    <property type="entry name" value="FCD"/>
    <property type="match status" value="1"/>
</dbReference>